<evidence type="ECO:0000313" key="3">
    <source>
        <dbReference type="EMBL" id="KAJ6646578.1"/>
    </source>
</evidence>
<comment type="caution">
    <text evidence="3">The sequence shown here is derived from an EMBL/GenBank/DDBJ whole genome shotgun (WGS) entry which is preliminary data.</text>
</comment>
<sequence>MEAMNSDNQISDVAYRDTPISSQLSNESSRKDGVIPEYQSPNTSANNINGEDASNSHDGDAGTLKKFKRCDKDWVLDATYSTVREALDVINRERIWSKRTTSECDLGDRHLYRCNKVKARAKVQCSSGLYILYHNNSTSASIYRSKIDHNHDTLPERTQQVEKTVIDAIAKHVADGLRRKQIINRLHENKLAVPTKTQMNNLYNGFKQQIHGPPTVSLSELIAILNEHSTVPEDWNQAFVLDYKTTEENNIRFDFVVSSKKLLSNSIGKELFAADTTYKILWEGFPVAPIGTVDKDRHFHLTAMCVSTTEREEDFTFFFQTIKDTIFKIFNGVLEPKIILCDACKAISNAFLAVFGDQCLVLKCWFHVEKAVRKNIGHYFPKEMHQSVLDDIDCLQLSLSPQIFEIASKLFLQKYAAHAEFVSYFEYEWLQQFRNWYEGAAGKCPSTNNALESFNRYLKDERTLRDRLPLASFTNKLFEWVTDWSTEYDSGARIQFVELPSLTLEHWTKGYQW</sequence>
<evidence type="ECO:0000259" key="2">
    <source>
        <dbReference type="Pfam" id="PF10551"/>
    </source>
</evidence>
<keyword evidence="4" id="KW-1185">Reference proteome</keyword>
<dbReference type="AlphaFoldDB" id="A0A9Q0NA86"/>
<protein>
    <recommendedName>
        <fullName evidence="2">MULE transposase domain-containing protein</fullName>
    </recommendedName>
</protein>
<dbReference type="GO" id="GO:0006355">
    <property type="term" value="P:regulation of DNA-templated transcription"/>
    <property type="evidence" value="ECO:0007669"/>
    <property type="project" value="InterPro"/>
</dbReference>
<dbReference type="EMBL" id="WJQU01000001">
    <property type="protein sequence ID" value="KAJ6646578.1"/>
    <property type="molecule type" value="Genomic_DNA"/>
</dbReference>
<proteinExistence type="predicted"/>
<dbReference type="InterPro" id="IPR018289">
    <property type="entry name" value="MULE_transposase_dom"/>
</dbReference>
<feature type="region of interest" description="Disordered" evidence="1">
    <location>
        <begin position="1"/>
        <end position="60"/>
    </location>
</feature>
<dbReference type="Pfam" id="PF10551">
    <property type="entry name" value="MULE"/>
    <property type="match status" value="1"/>
</dbReference>
<feature type="compositionally biased region" description="Polar residues" evidence="1">
    <location>
        <begin position="39"/>
        <end position="53"/>
    </location>
</feature>
<dbReference type="PANTHER" id="PTHR31669">
    <property type="entry name" value="PROTEIN FAR1-RELATED SEQUENCE 10-RELATED"/>
    <property type="match status" value="1"/>
</dbReference>
<evidence type="ECO:0000256" key="1">
    <source>
        <dbReference type="SAM" id="MobiDB-lite"/>
    </source>
</evidence>
<dbReference type="InterPro" id="IPR031052">
    <property type="entry name" value="FHY3/FAR1"/>
</dbReference>
<gene>
    <name evidence="3" type="ORF">Bhyg_01791</name>
</gene>
<accession>A0A9Q0NA86</accession>
<feature type="compositionally biased region" description="Polar residues" evidence="1">
    <location>
        <begin position="1"/>
        <end position="11"/>
    </location>
</feature>
<organism evidence="3 4">
    <name type="scientific">Pseudolycoriella hygida</name>
    <dbReference type="NCBI Taxonomy" id="35572"/>
    <lineage>
        <taxon>Eukaryota</taxon>
        <taxon>Metazoa</taxon>
        <taxon>Ecdysozoa</taxon>
        <taxon>Arthropoda</taxon>
        <taxon>Hexapoda</taxon>
        <taxon>Insecta</taxon>
        <taxon>Pterygota</taxon>
        <taxon>Neoptera</taxon>
        <taxon>Endopterygota</taxon>
        <taxon>Diptera</taxon>
        <taxon>Nematocera</taxon>
        <taxon>Sciaroidea</taxon>
        <taxon>Sciaridae</taxon>
        <taxon>Pseudolycoriella</taxon>
    </lineage>
</organism>
<reference evidence="3" key="1">
    <citation type="submission" date="2022-07" db="EMBL/GenBank/DDBJ databases">
        <authorList>
            <person name="Trinca V."/>
            <person name="Uliana J.V.C."/>
            <person name="Torres T.T."/>
            <person name="Ward R.J."/>
            <person name="Monesi N."/>
        </authorList>
    </citation>
    <scope>NUCLEOTIDE SEQUENCE</scope>
    <source>
        <strain evidence="3">HSMRA1968</strain>
        <tissue evidence="3">Whole embryos</tissue>
    </source>
</reference>
<feature type="domain" description="MULE transposase" evidence="2">
    <location>
        <begin position="274"/>
        <end position="370"/>
    </location>
</feature>
<dbReference type="Proteomes" id="UP001151699">
    <property type="component" value="Chromosome A"/>
</dbReference>
<dbReference type="OrthoDB" id="7791436at2759"/>
<evidence type="ECO:0000313" key="4">
    <source>
        <dbReference type="Proteomes" id="UP001151699"/>
    </source>
</evidence>
<name>A0A9Q0NA86_9DIPT</name>
<dbReference type="PANTHER" id="PTHR31669:SF251">
    <property type="entry name" value="PROTEIN FAR1-RELATED SEQUENCE"/>
    <property type="match status" value="1"/>
</dbReference>